<dbReference type="InterPro" id="IPR023534">
    <property type="entry name" value="Rof/RNase_P-like"/>
</dbReference>
<sequence>MKSENASNAYRPVRCEIHSLLREYLTSSRLAEIVYRDDAGQIRTTHDIIRDLFSRAGQEFVFLGRGHMVRLDHVLTLDGRIVTATGEC</sequence>
<proteinExistence type="predicted"/>
<evidence type="ECO:0000313" key="2">
    <source>
        <dbReference type="Proteomes" id="UP001143391"/>
    </source>
</evidence>
<dbReference type="EMBL" id="JANCMW010000001">
    <property type="protein sequence ID" value="MDF0748776.1"/>
    <property type="molecule type" value="Genomic_DNA"/>
</dbReference>
<evidence type="ECO:0000313" key="1">
    <source>
        <dbReference type="EMBL" id="MDF0748776.1"/>
    </source>
</evidence>
<gene>
    <name evidence="1" type="ORF">NLU14_00875</name>
</gene>
<name>A0ABT5Y520_9GAMM</name>
<protein>
    <recommendedName>
        <fullName evidence="3">Rho-binding antiterminator</fullName>
    </recommendedName>
</protein>
<accession>A0ABT5Y520</accession>
<dbReference type="Proteomes" id="UP001143391">
    <property type="component" value="Unassembled WGS sequence"/>
</dbReference>
<evidence type="ECO:0008006" key="3">
    <source>
        <dbReference type="Google" id="ProtNLM"/>
    </source>
</evidence>
<reference evidence="1" key="1">
    <citation type="submission" date="2022-07" db="EMBL/GenBank/DDBJ databases">
        <title>Marinobacter iranensis a new bacterium isolate from a hipersaline lake in Iran.</title>
        <authorList>
            <person name="Mohammad A.M.A."/>
            <person name="Cristina S.-P."/>
            <person name="Antonio V."/>
        </authorList>
    </citation>
    <scope>NUCLEOTIDE SEQUENCE</scope>
    <source>
        <strain evidence="1">71-i</strain>
    </source>
</reference>
<organism evidence="1 2">
    <name type="scientific">Marinobacter iranensis</name>
    <dbReference type="NCBI Taxonomy" id="2962607"/>
    <lineage>
        <taxon>Bacteria</taxon>
        <taxon>Pseudomonadati</taxon>
        <taxon>Pseudomonadota</taxon>
        <taxon>Gammaproteobacteria</taxon>
        <taxon>Pseudomonadales</taxon>
        <taxon>Marinobacteraceae</taxon>
        <taxon>Marinobacter</taxon>
    </lineage>
</organism>
<dbReference type="SUPFAM" id="SSF101744">
    <property type="entry name" value="Rof/RNase P subunit-like"/>
    <property type="match status" value="1"/>
</dbReference>
<comment type="caution">
    <text evidence="1">The sequence shown here is derived from an EMBL/GenBank/DDBJ whole genome shotgun (WGS) entry which is preliminary data.</text>
</comment>
<dbReference type="RefSeq" id="WP_275704266.1">
    <property type="nucleotide sequence ID" value="NZ_JANCMW010000001.1"/>
</dbReference>
<keyword evidence="2" id="KW-1185">Reference proteome</keyword>